<keyword evidence="5 7" id="KW-1133">Transmembrane helix</keyword>
<organism evidence="8 9">
    <name type="scientific">Lacticaseibacillus manihotivorans DSM 13343 = JCM 12514</name>
    <dbReference type="NCBI Taxonomy" id="1423769"/>
    <lineage>
        <taxon>Bacteria</taxon>
        <taxon>Bacillati</taxon>
        <taxon>Bacillota</taxon>
        <taxon>Bacilli</taxon>
        <taxon>Lactobacillales</taxon>
        <taxon>Lactobacillaceae</taxon>
        <taxon>Lacticaseibacillus</taxon>
    </lineage>
</organism>
<dbReference type="SUPFAM" id="SSF52540">
    <property type="entry name" value="P-loop containing nucleoside triphosphate hydrolases"/>
    <property type="match status" value="1"/>
</dbReference>
<reference evidence="8 9" key="1">
    <citation type="journal article" date="2015" name="Genome Announc.">
        <title>Expanding the biotechnology potential of lactobacilli through comparative genomics of 213 strains and associated genera.</title>
        <authorList>
            <person name="Sun Z."/>
            <person name="Harris H.M."/>
            <person name="McCann A."/>
            <person name="Guo C."/>
            <person name="Argimon S."/>
            <person name="Zhang W."/>
            <person name="Yang X."/>
            <person name="Jeffery I.B."/>
            <person name="Cooney J.C."/>
            <person name="Kagawa T.F."/>
            <person name="Liu W."/>
            <person name="Song Y."/>
            <person name="Salvetti E."/>
            <person name="Wrobel A."/>
            <person name="Rasinkangas P."/>
            <person name="Parkhill J."/>
            <person name="Rea M.C."/>
            <person name="O'Sullivan O."/>
            <person name="Ritari J."/>
            <person name="Douillard F.P."/>
            <person name="Paul Ross R."/>
            <person name="Yang R."/>
            <person name="Briner A.E."/>
            <person name="Felis G.E."/>
            <person name="de Vos W.M."/>
            <person name="Barrangou R."/>
            <person name="Klaenhammer T.R."/>
            <person name="Caufield P.W."/>
            <person name="Cui Y."/>
            <person name="Zhang H."/>
            <person name="O'Toole P.W."/>
        </authorList>
    </citation>
    <scope>NUCLEOTIDE SEQUENCE [LARGE SCALE GENOMIC DNA]</scope>
    <source>
        <strain evidence="8 9">DSM 13343</strain>
    </source>
</reference>
<keyword evidence="4 7" id="KW-0812">Transmembrane</keyword>
<proteinExistence type="inferred from homology"/>
<gene>
    <name evidence="8" type="ORF">FD01_GL000702</name>
</gene>
<comment type="caution">
    <text evidence="8">The sequence shown here is derived from an EMBL/GenBank/DDBJ whole genome shotgun (WGS) entry which is preliminary data.</text>
</comment>
<evidence type="ECO:0000313" key="9">
    <source>
        <dbReference type="Proteomes" id="UP000051790"/>
    </source>
</evidence>
<feature type="transmembrane region" description="Helical" evidence="7">
    <location>
        <begin position="21"/>
        <end position="47"/>
    </location>
</feature>
<dbReference type="NCBIfam" id="NF045973">
    <property type="entry name" value="conju_CD1115"/>
    <property type="match status" value="1"/>
</dbReference>
<dbReference type="PANTHER" id="PTHR37937:SF1">
    <property type="entry name" value="CONJUGATIVE TRANSFER: DNA TRANSPORT"/>
    <property type="match status" value="1"/>
</dbReference>
<dbReference type="InterPro" id="IPR003688">
    <property type="entry name" value="TraG/VirD4"/>
</dbReference>
<evidence type="ECO:0000256" key="6">
    <source>
        <dbReference type="ARBA" id="ARBA00023136"/>
    </source>
</evidence>
<dbReference type="EMBL" id="AZEU01000126">
    <property type="protein sequence ID" value="KRL45500.1"/>
    <property type="molecule type" value="Genomic_DNA"/>
</dbReference>
<sequence>MITLMNTPFKQWKKILAAPKMIATVGVLSFVGVYMFVNLVTHVIYYFGTMAHNLIQAGPKNIANAQLMYFPWRQVFSLKSLFVPLTQPAFLLIPLAIALLFWLWKVPMKLYQMRIAYRDINTGSMGTARFAEPEELAVESVAIPLDDSLYEGYPGTPQLHIPLDQADALTLTIPKTYTMKPVQAAIGFDAIAARKQREGGELVENKRDPEPEHGYDLVDRNKTNTAAVAGTQSGKTQAFTYPKLDLIMRATIKESVIVTDLKGDMVKNTKAEFERHGWDVKILNLITPEFSMGYNPLELVKVAYWKQDYDEAQRLCNTLSYSIFHNDQNHSDPMWEEASIALCNALILAVCRVCYKADTPERVTMYTVSVMLNELGTNPDENGTTALDEFFGGLAINDPAKLQYGTITFSQGITRSGIYTGAMAKLKNFTLNSIARLTSHSDMDISQLATGEKPIALFICYPDYDDSNYMIVSTFLSQISYVLSKLATMSKDSALPRRVLNLYEEVSNIPAIYGLSRSMNVGLQRGILYDLVFQSIPQLQDKYGERGAEAILDACGNKLCILPEGKHDPEYFASLLGKKTIIAPSRHGDPLSLDKSYGESEQARDLMTAEELRQMRKGEWILIRAKQRQDLKGQNITAWPVFADSTKGYGMLFAYEYLGDRFNHPQTFEELNDNKRSSHADLDLSELVINCEEFGLAPEVEGAKNPKKPTKKEAEPKEFYVHTSENVEYKVTQQPDGTRNIDVVKAAPHKKTTVDPFAGTKSASEGKEHTTVKPNVTSEIKEDLRSIEEVFTKGQLEMLHNVVEHHMPVDRQLIFMGYETVGEMKIFLIKNRDLLPEAYRQLKILFQIKDEEL</sequence>
<evidence type="ECO:0000256" key="1">
    <source>
        <dbReference type="ARBA" id="ARBA00004651"/>
    </source>
</evidence>
<dbReference type="InterPro" id="IPR027417">
    <property type="entry name" value="P-loop_NTPase"/>
</dbReference>
<keyword evidence="6 7" id="KW-0472">Membrane</keyword>
<feature type="transmembrane region" description="Helical" evidence="7">
    <location>
        <begin position="81"/>
        <end position="104"/>
    </location>
</feature>
<keyword evidence="9" id="KW-1185">Reference proteome</keyword>
<comment type="similarity">
    <text evidence="2">Belongs to the VirD4/TraG family.</text>
</comment>
<protein>
    <submittedName>
        <fullName evidence="8">TRAG protein</fullName>
    </submittedName>
</protein>
<dbReference type="GO" id="GO:0005886">
    <property type="term" value="C:plasma membrane"/>
    <property type="evidence" value="ECO:0007669"/>
    <property type="project" value="UniProtKB-SubCell"/>
</dbReference>
<accession>A0A0R1QLP9</accession>
<dbReference type="PATRIC" id="fig|1423769.4.peg.748"/>
<dbReference type="Proteomes" id="UP000051790">
    <property type="component" value="Unassembled WGS sequence"/>
</dbReference>
<evidence type="ECO:0000256" key="7">
    <source>
        <dbReference type="SAM" id="Phobius"/>
    </source>
</evidence>
<dbReference type="Pfam" id="PF02534">
    <property type="entry name" value="T4SS-DNA_transf"/>
    <property type="match status" value="1"/>
</dbReference>
<dbReference type="PANTHER" id="PTHR37937">
    <property type="entry name" value="CONJUGATIVE TRANSFER: DNA TRANSPORT"/>
    <property type="match status" value="1"/>
</dbReference>
<evidence type="ECO:0000256" key="2">
    <source>
        <dbReference type="ARBA" id="ARBA00008806"/>
    </source>
</evidence>
<dbReference type="InterPro" id="IPR051539">
    <property type="entry name" value="T4SS-coupling_protein"/>
</dbReference>
<dbReference type="Gene3D" id="3.40.50.300">
    <property type="entry name" value="P-loop containing nucleotide triphosphate hydrolases"/>
    <property type="match status" value="1"/>
</dbReference>
<keyword evidence="3" id="KW-1003">Cell membrane</keyword>
<dbReference type="AlphaFoldDB" id="A0A0R1QLP9"/>
<comment type="subcellular location">
    <subcellularLocation>
        <location evidence="1">Cell membrane</location>
        <topology evidence="1">Multi-pass membrane protein</topology>
    </subcellularLocation>
</comment>
<evidence type="ECO:0000256" key="5">
    <source>
        <dbReference type="ARBA" id="ARBA00022989"/>
    </source>
</evidence>
<evidence type="ECO:0000313" key="8">
    <source>
        <dbReference type="EMBL" id="KRL45500.1"/>
    </source>
</evidence>
<evidence type="ECO:0000256" key="4">
    <source>
        <dbReference type="ARBA" id="ARBA00022692"/>
    </source>
</evidence>
<evidence type="ECO:0000256" key="3">
    <source>
        <dbReference type="ARBA" id="ARBA00022475"/>
    </source>
</evidence>
<dbReference type="CDD" id="cd01127">
    <property type="entry name" value="TrwB_TraG_TraD_VirD4"/>
    <property type="match status" value="1"/>
</dbReference>
<name>A0A0R1QLP9_9LACO</name>